<dbReference type="SUPFAM" id="SSF57802">
    <property type="entry name" value="Rubredoxin-like"/>
    <property type="match status" value="1"/>
</dbReference>
<dbReference type="InterPro" id="IPR036972">
    <property type="entry name" value="Cyt_c_oxidase_su5b_sf"/>
</dbReference>
<dbReference type="Pfam" id="PF01215">
    <property type="entry name" value="COX5B"/>
    <property type="match status" value="1"/>
</dbReference>
<evidence type="ECO:0000313" key="3">
    <source>
        <dbReference type="EMBL" id="CAD8501858.1"/>
    </source>
</evidence>
<dbReference type="PANTHER" id="PTHR10122:SF0">
    <property type="entry name" value="CYTOCHROME C OXIDASE SUBUNIT 5B, ISOFORM A-RELATED"/>
    <property type="match status" value="1"/>
</dbReference>
<evidence type="ECO:0000256" key="1">
    <source>
        <dbReference type="ARBA" id="ARBA00022723"/>
    </source>
</evidence>
<proteinExistence type="predicted"/>
<dbReference type="GO" id="GO:0006123">
    <property type="term" value="P:mitochondrial electron transport, cytochrome c to oxygen"/>
    <property type="evidence" value="ECO:0007669"/>
    <property type="project" value="InterPro"/>
</dbReference>
<dbReference type="GO" id="GO:0005740">
    <property type="term" value="C:mitochondrial envelope"/>
    <property type="evidence" value="ECO:0007669"/>
    <property type="project" value="InterPro"/>
</dbReference>
<dbReference type="GO" id="GO:0046872">
    <property type="term" value="F:metal ion binding"/>
    <property type="evidence" value="ECO:0007669"/>
    <property type="project" value="UniProtKB-KW"/>
</dbReference>
<dbReference type="EMBL" id="HBEP01028938">
    <property type="protein sequence ID" value="CAD8501858.1"/>
    <property type="molecule type" value="Transcribed_RNA"/>
</dbReference>
<sequence>MLARAVSRSVLRTAPLAPRALAARGLAGKIEDGAIPGNESIATGMEAKEMNADADIFWSREPITGPRGTKENPAIIPSFNDHRVVGLEIEQGVIWFRLEEGPLHFVAGQYFKLARMEGGEH</sequence>
<protein>
    <submittedName>
        <fullName evidence="3">Uncharacterized protein</fullName>
    </submittedName>
</protein>
<gene>
    <name evidence="3" type="ORF">PANT1444_LOCUS16410</name>
</gene>
<dbReference type="InterPro" id="IPR002124">
    <property type="entry name" value="Cyt_c_oxidase_su5b"/>
</dbReference>
<evidence type="ECO:0000256" key="2">
    <source>
        <dbReference type="ARBA" id="ARBA00022833"/>
    </source>
</evidence>
<reference evidence="3" key="1">
    <citation type="submission" date="2021-01" db="EMBL/GenBank/DDBJ databases">
        <authorList>
            <person name="Corre E."/>
            <person name="Pelletier E."/>
            <person name="Niang G."/>
            <person name="Scheremetjew M."/>
            <person name="Finn R."/>
            <person name="Kale V."/>
            <person name="Holt S."/>
            <person name="Cochrane G."/>
            <person name="Meng A."/>
            <person name="Brown T."/>
            <person name="Cohen L."/>
        </authorList>
    </citation>
    <scope>NUCLEOTIDE SEQUENCE</scope>
    <source>
        <strain evidence="3">CCMP1374</strain>
    </source>
</reference>
<name>A0A7S0F556_9EUKA</name>
<dbReference type="Gene3D" id="2.60.11.10">
    <property type="entry name" value="Cytochrome c oxidase, subunit Vb"/>
    <property type="match status" value="1"/>
</dbReference>
<keyword evidence="2" id="KW-0862">Zinc</keyword>
<accession>A0A7S0F556</accession>
<dbReference type="PANTHER" id="PTHR10122">
    <property type="entry name" value="CYTOCHROME C OXIDASE SUBUNIT 5B, MITOCHONDRIAL"/>
    <property type="match status" value="1"/>
</dbReference>
<dbReference type="GO" id="GO:0045277">
    <property type="term" value="C:respiratory chain complex IV"/>
    <property type="evidence" value="ECO:0007669"/>
    <property type="project" value="InterPro"/>
</dbReference>
<dbReference type="AlphaFoldDB" id="A0A7S0F556"/>
<keyword evidence="1" id="KW-0479">Metal-binding</keyword>
<organism evidence="3">
    <name type="scientific">Phaeocystis antarctica</name>
    <dbReference type="NCBI Taxonomy" id="33657"/>
    <lineage>
        <taxon>Eukaryota</taxon>
        <taxon>Haptista</taxon>
        <taxon>Haptophyta</taxon>
        <taxon>Prymnesiophyceae</taxon>
        <taxon>Phaeocystales</taxon>
        <taxon>Phaeocystaceae</taxon>
        <taxon>Phaeocystis</taxon>
    </lineage>
</organism>